<proteinExistence type="predicted"/>
<name>A0A2Z5MZ10_BURPY</name>
<accession>A0A2Z5MZ10</accession>
<reference evidence="1 2" key="1">
    <citation type="journal article" date="2018" name="ISME J.">
        <title>Involvement of Burkholderiaceae and sulfurous volatiles in disease-suppressive soils.</title>
        <authorList>
            <person name="Carrion V.J."/>
            <person name="Cordovez V."/>
            <person name="Tyc O."/>
            <person name="Etalo D.W."/>
            <person name="de Bruijn I."/>
            <person name="de Jager V.C."/>
            <person name="Medema M.H."/>
            <person name="Eberl L."/>
            <person name="Raaijmakers J.M."/>
        </authorList>
    </citation>
    <scope>NUCLEOTIDE SEQUENCE [LARGE SCALE GENOMIC DNA]</scope>
    <source>
        <strain evidence="2">mHSR5</strain>
    </source>
</reference>
<dbReference type="EMBL" id="CP024903">
    <property type="protein sequence ID" value="AXF22549.1"/>
    <property type="molecule type" value="Genomic_DNA"/>
</dbReference>
<organism evidence="1 2">
    <name type="scientific">Burkholderia pyrrocinia</name>
    <name type="common">Pseudomonas pyrrocinia</name>
    <dbReference type="NCBI Taxonomy" id="60550"/>
    <lineage>
        <taxon>Bacteria</taxon>
        <taxon>Pseudomonadati</taxon>
        <taxon>Pseudomonadota</taxon>
        <taxon>Betaproteobacteria</taxon>
        <taxon>Burkholderiales</taxon>
        <taxon>Burkholderiaceae</taxon>
        <taxon>Burkholderia</taxon>
        <taxon>Burkholderia cepacia complex</taxon>
    </lineage>
</organism>
<sequence>MLTICRQCRLPKGVRKPVVGPVACYRGAEGVVVPIACPVRGDSGSACRRETAREARTVGPASAVRDAGGAGSPF</sequence>
<dbReference type="AlphaFoldDB" id="A0A2Z5MZ10"/>
<gene>
    <name evidence="1" type="ORF">CUJ89_18645</name>
</gene>
<protein>
    <submittedName>
        <fullName evidence="1">Uncharacterized protein</fullName>
    </submittedName>
</protein>
<evidence type="ECO:0000313" key="1">
    <source>
        <dbReference type="EMBL" id="AXF22549.1"/>
    </source>
</evidence>
<evidence type="ECO:0000313" key="2">
    <source>
        <dbReference type="Proteomes" id="UP000253104"/>
    </source>
</evidence>
<dbReference type="Proteomes" id="UP000253104">
    <property type="component" value="Chromosome mHSR5_B"/>
</dbReference>